<feature type="region of interest" description="Disordered" evidence="1">
    <location>
        <begin position="163"/>
        <end position="206"/>
    </location>
</feature>
<name>A0A0C9ZKS6_9AGAM</name>
<sequence>MMFSASFQETLARYSDPSQNPYVQVKSQTPKPSSSQHLEQALHPGLDVSLGAPSANQWKSRWKLDIEVFEQLPQVLDSRGCYIQSWIGSQSSMPQISPEHEHVHVTPLHCGTHPRPCVQPVLSQHANFLKSSCYTDEKLSAVPAPMNDAATVNHTQSVPDVPQMLSSQSHVPPKHQLDSGATDETMSVPAPANLDVQPSASGSHIDPIVITDESDACFMSEISRPAKRDATAENKTRDTDKGNADSRREADNREAEKRELKRMETEKPEIERQESAAKEAETRCVSPTSKLLRIERKVDNENFLMGWYKSRSSSELRYPRECMAPQIGDVYVHSCQKEGISKFQLWVREISAIWVKAQIFYIHPKINNRRLILTITGEPCWSTKHSLLASGSRESASKIADMTLY</sequence>
<reference evidence="2 3" key="1">
    <citation type="submission" date="2014-04" db="EMBL/GenBank/DDBJ databases">
        <authorList>
            <consortium name="DOE Joint Genome Institute"/>
            <person name="Kuo A."/>
            <person name="Ruytinx J."/>
            <person name="Rineau F."/>
            <person name="Colpaert J."/>
            <person name="Kohler A."/>
            <person name="Nagy L.G."/>
            <person name="Floudas D."/>
            <person name="Copeland A."/>
            <person name="Barry K.W."/>
            <person name="Cichocki N."/>
            <person name="Veneault-Fourrey C."/>
            <person name="LaButti K."/>
            <person name="Lindquist E.A."/>
            <person name="Lipzen A."/>
            <person name="Lundell T."/>
            <person name="Morin E."/>
            <person name="Murat C."/>
            <person name="Sun H."/>
            <person name="Tunlid A."/>
            <person name="Henrissat B."/>
            <person name="Grigoriev I.V."/>
            <person name="Hibbett D.S."/>
            <person name="Martin F."/>
            <person name="Nordberg H.P."/>
            <person name="Cantor M.N."/>
            <person name="Hua S.X."/>
        </authorList>
    </citation>
    <scope>NUCLEOTIDE SEQUENCE [LARGE SCALE GENOMIC DNA]</scope>
    <source>
        <strain evidence="2 3">UH-Slu-Lm8-n1</strain>
    </source>
</reference>
<evidence type="ECO:0000256" key="1">
    <source>
        <dbReference type="SAM" id="MobiDB-lite"/>
    </source>
</evidence>
<evidence type="ECO:0000313" key="3">
    <source>
        <dbReference type="Proteomes" id="UP000054485"/>
    </source>
</evidence>
<feature type="compositionally biased region" description="Polar residues" evidence="1">
    <location>
        <begin position="18"/>
        <end position="38"/>
    </location>
</feature>
<feature type="compositionally biased region" description="Basic and acidic residues" evidence="1">
    <location>
        <begin position="224"/>
        <end position="282"/>
    </location>
</feature>
<feature type="region of interest" description="Disordered" evidence="1">
    <location>
        <begin position="222"/>
        <end position="282"/>
    </location>
</feature>
<dbReference type="EMBL" id="KN835411">
    <property type="protein sequence ID" value="KIK38085.1"/>
    <property type="molecule type" value="Genomic_DNA"/>
</dbReference>
<dbReference type="HOGENOM" id="CLU_680030_0_0_1"/>
<proteinExistence type="predicted"/>
<organism evidence="2 3">
    <name type="scientific">Suillus luteus UH-Slu-Lm8-n1</name>
    <dbReference type="NCBI Taxonomy" id="930992"/>
    <lineage>
        <taxon>Eukaryota</taxon>
        <taxon>Fungi</taxon>
        <taxon>Dikarya</taxon>
        <taxon>Basidiomycota</taxon>
        <taxon>Agaricomycotina</taxon>
        <taxon>Agaricomycetes</taxon>
        <taxon>Agaricomycetidae</taxon>
        <taxon>Boletales</taxon>
        <taxon>Suillineae</taxon>
        <taxon>Suillaceae</taxon>
        <taxon>Suillus</taxon>
    </lineage>
</organism>
<reference evidence="3" key="2">
    <citation type="submission" date="2015-01" db="EMBL/GenBank/DDBJ databases">
        <title>Evolutionary Origins and Diversification of the Mycorrhizal Mutualists.</title>
        <authorList>
            <consortium name="DOE Joint Genome Institute"/>
            <consortium name="Mycorrhizal Genomics Consortium"/>
            <person name="Kohler A."/>
            <person name="Kuo A."/>
            <person name="Nagy L.G."/>
            <person name="Floudas D."/>
            <person name="Copeland A."/>
            <person name="Barry K.W."/>
            <person name="Cichocki N."/>
            <person name="Veneault-Fourrey C."/>
            <person name="LaButti K."/>
            <person name="Lindquist E.A."/>
            <person name="Lipzen A."/>
            <person name="Lundell T."/>
            <person name="Morin E."/>
            <person name="Murat C."/>
            <person name="Riley R."/>
            <person name="Ohm R."/>
            <person name="Sun H."/>
            <person name="Tunlid A."/>
            <person name="Henrissat B."/>
            <person name="Grigoriev I.V."/>
            <person name="Hibbett D.S."/>
            <person name="Martin F."/>
        </authorList>
    </citation>
    <scope>NUCLEOTIDE SEQUENCE [LARGE SCALE GENOMIC DNA]</scope>
    <source>
        <strain evidence="3">UH-Slu-Lm8-n1</strain>
    </source>
</reference>
<protein>
    <submittedName>
        <fullName evidence="2">Uncharacterized protein</fullName>
    </submittedName>
</protein>
<accession>A0A0C9ZKS6</accession>
<dbReference type="Proteomes" id="UP000054485">
    <property type="component" value="Unassembled WGS sequence"/>
</dbReference>
<dbReference type="InParanoid" id="A0A0C9ZKS6"/>
<dbReference type="OrthoDB" id="2663716at2759"/>
<keyword evidence="3" id="KW-1185">Reference proteome</keyword>
<gene>
    <name evidence="2" type="ORF">CY34DRAFT_413958</name>
</gene>
<feature type="region of interest" description="Disordered" evidence="1">
    <location>
        <begin position="18"/>
        <end position="39"/>
    </location>
</feature>
<dbReference type="AlphaFoldDB" id="A0A0C9ZKS6"/>
<evidence type="ECO:0000313" key="2">
    <source>
        <dbReference type="EMBL" id="KIK38085.1"/>
    </source>
</evidence>